<dbReference type="CDD" id="cd01335">
    <property type="entry name" value="Radical_SAM"/>
    <property type="match status" value="1"/>
</dbReference>
<dbReference type="NCBIfam" id="TIGR00089">
    <property type="entry name" value="MiaB/RimO family radical SAM methylthiotransferase"/>
    <property type="match status" value="1"/>
</dbReference>
<evidence type="ECO:0000256" key="9">
    <source>
        <dbReference type="ARBA" id="ARBA00023014"/>
    </source>
</evidence>
<organism evidence="15 16">
    <name type="scientific">Desulfoscipio gibsoniae DSM 7213</name>
    <dbReference type="NCBI Taxonomy" id="767817"/>
    <lineage>
        <taxon>Bacteria</taxon>
        <taxon>Bacillati</taxon>
        <taxon>Bacillota</taxon>
        <taxon>Clostridia</taxon>
        <taxon>Eubacteriales</taxon>
        <taxon>Desulfallaceae</taxon>
        <taxon>Desulfoscipio</taxon>
    </lineage>
</organism>
<dbReference type="InterPro" id="IPR013848">
    <property type="entry name" value="Methylthiotransferase_N"/>
</dbReference>
<feature type="domain" description="Radical SAM core" evidence="14">
    <location>
        <begin position="151"/>
        <end position="381"/>
    </location>
</feature>
<sequence>MQPKDGENLKKYHIITFGCQMNEHDSELIAGMLENKGFLPAENQHDADIIVLNTCCVRETAENKVFGLLGRLGQLKKQKPQLIIAMGGCMSQQEHIGKRVKQRFKYVDIVFGTHNIHALPELIDRVESQKKQVIDIWPDRKDICEGLSVKRFHGIRAWVNIMYGCNNYCTYCIVPYVRGREKSRQPEAIINEVEELVRQGYQEVTLLGQNVNSYGKDLTLNIDFADLLVKISEIKDLNRIRYMTSHPKDFCDKLIMTISSLPKVCEHIHLPVQAGSNHILKKMNRGYTREYYLELVEKIKKAMPGVSLTTDIMVGFPGESDADFTDTVELIKYVEFDSAFTFIFNKRQGTPAASMTDQVPDEVKVARIEELIALQNEISLRKNKLEVGRTLPCLVEGPSKTNADLMSARTRTNKIVVFRGKQDMVGMLMPLRITGYGLTHLEGEVIPAE</sequence>
<dbReference type="Pfam" id="PF01938">
    <property type="entry name" value="TRAM"/>
    <property type="match status" value="1"/>
</dbReference>
<evidence type="ECO:0000256" key="7">
    <source>
        <dbReference type="ARBA" id="ARBA00022723"/>
    </source>
</evidence>
<evidence type="ECO:0000256" key="5">
    <source>
        <dbReference type="ARBA" id="ARBA00022691"/>
    </source>
</evidence>
<keyword evidence="9 11" id="KW-0411">Iron-sulfur</keyword>
<feature type="domain" description="MTTase N-terminal" evidence="13">
    <location>
        <begin position="10"/>
        <end position="128"/>
    </location>
</feature>
<evidence type="ECO:0000313" key="15">
    <source>
        <dbReference type="EMBL" id="AGL01374.1"/>
    </source>
</evidence>
<dbReference type="InterPro" id="IPR058240">
    <property type="entry name" value="rSAM_sf"/>
</dbReference>
<comment type="subunit">
    <text evidence="11">Monomer.</text>
</comment>
<dbReference type="GO" id="GO:0051539">
    <property type="term" value="F:4 iron, 4 sulfur cluster binding"/>
    <property type="evidence" value="ECO:0007669"/>
    <property type="project" value="UniProtKB-UniRule"/>
</dbReference>
<dbReference type="SFLD" id="SFLDS00029">
    <property type="entry name" value="Radical_SAM"/>
    <property type="match status" value="1"/>
</dbReference>
<dbReference type="SMART" id="SM00729">
    <property type="entry name" value="Elp3"/>
    <property type="match status" value="1"/>
</dbReference>
<dbReference type="FunFam" id="3.40.50.12160:FF:000006">
    <property type="entry name" value="tRNA-2-methylthio-N(6)-dimethylallyladenosine synthase"/>
    <property type="match status" value="1"/>
</dbReference>
<keyword evidence="6 11" id="KW-0819">tRNA processing</keyword>
<feature type="binding site" evidence="11">
    <location>
        <position position="55"/>
    </location>
    <ligand>
        <name>[4Fe-4S] cluster</name>
        <dbReference type="ChEBI" id="CHEBI:49883"/>
        <label>1</label>
    </ligand>
</feature>
<dbReference type="EMBL" id="CP003273">
    <property type="protein sequence ID" value="AGL01374.1"/>
    <property type="molecule type" value="Genomic_DNA"/>
</dbReference>
<dbReference type="EC" id="2.8.4.3" evidence="10 11"/>
<dbReference type="PROSITE" id="PS51449">
    <property type="entry name" value="MTTASE_N"/>
    <property type="match status" value="1"/>
</dbReference>
<keyword evidence="7 11" id="KW-0479">Metal-binding</keyword>
<feature type="binding site" evidence="11">
    <location>
        <position position="19"/>
    </location>
    <ligand>
        <name>[4Fe-4S] cluster</name>
        <dbReference type="ChEBI" id="CHEBI:49883"/>
        <label>1</label>
    </ligand>
</feature>
<comment type="similarity">
    <text evidence="11">Belongs to the methylthiotransferase family. MiaB subfamily.</text>
</comment>
<dbReference type="PANTHER" id="PTHR43020">
    <property type="entry name" value="CDK5 REGULATORY SUBUNIT-ASSOCIATED PROTEIN 1"/>
    <property type="match status" value="1"/>
</dbReference>
<comment type="function">
    <text evidence="1 11">Catalyzes the methylthiolation of N6-(dimethylallyl)adenosine (i(6)A), leading to the formation of 2-methylthio-N6-(dimethylallyl)adenosine (ms(2)i(6)A) at position 37 in tRNAs that read codons beginning with uridine.</text>
</comment>
<evidence type="ECO:0000259" key="12">
    <source>
        <dbReference type="PROSITE" id="PS50926"/>
    </source>
</evidence>
<dbReference type="HOGENOM" id="CLU_018697_2_0_9"/>
<feature type="binding site" evidence="11">
    <location>
        <position position="165"/>
    </location>
    <ligand>
        <name>[4Fe-4S] cluster</name>
        <dbReference type="ChEBI" id="CHEBI:49883"/>
        <label>2</label>
        <note>4Fe-4S-S-AdoMet</note>
    </ligand>
</feature>
<evidence type="ECO:0000256" key="10">
    <source>
        <dbReference type="ARBA" id="ARBA00033765"/>
    </source>
</evidence>
<name>R4KFK2_9FIRM</name>
<dbReference type="Pfam" id="PF00919">
    <property type="entry name" value="UPF0004"/>
    <property type="match status" value="1"/>
</dbReference>
<feature type="domain" description="TRAM" evidence="12">
    <location>
        <begin position="384"/>
        <end position="447"/>
    </location>
</feature>
<dbReference type="InterPro" id="IPR002792">
    <property type="entry name" value="TRAM_dom"/>
</dbReference>
<evidence type="ECO:0000256" key="4">
    <source>
        <dbReference type="ARBA" id="ARBA00022679"/>
    </source>
</evidence>
<keyword evidence="5 11" id="KW-0949">S-adenosyl-L-methionine</keyword>
<comment type="subcellular location">
    <subcellularLocation>
        <location evidence="11">Cytoplasm</location>
    </subcellularLocation>
</comment>
<dbReference type="SUPFAM" id="SSF102114">
    <property type="entry name" value="Radical SAM enzymes"/>
    <property type="match status" value="1"/>
</dbReference>
<keyword evidence="3 11" id="KW-0963">Cytoplasm</keyword>
<dbReference type="KEGG" id="dgi:Desgi_1926"/>
<dbReference type="Proteomes" id="UP000013520">
    <property type="component" value="Chromosome"/>
</dbReference>
<dbReference type="PANTHER" id="PTHR43020:SF2">
    <property type="entry name" value="MITOCHONDRIAL TRNA METHYLTHIOTRANSFERASE CDK5RAP1"/>
    <property type="match status" value="1"/>
</dbReference>
<dbReference type="Gene3D" id="3.80.30.20">
    <property type="entry name" value="tm_1862 like domain"/>
    <property type="match status" value="1"/>
</dbReference>
<proteinExistence type="inferred from homology"/>
<evidence type="ECO:0000256" key="11">
    <source>
        <dbReference type="HAMAP-Rule" id="MF_01864"/>
    </source>
</evidence>
<feature type="binding site" evidence="11">
    <location>
        <position position="169"/>
    </location>
    <ligand>
        <name>[4Fe-4S] cluster</name>
        <dbReference type="ChEBI" id="CHEBI:49883"/>
        <label>2</label>
        <note>4Fe-4S-S-AdoMet</note>
    </ligand>
</feature>
<dbReference type="AlphaFoldDB" id="R4KFK2"/>
<comment type="catalytic activity">
    <reaction evidence="11">
        <text>N(6)-dimethylallyladenosine(37) in tRNA + (sulfur carrier)-SH + AH2 + 2 S-adenosyl-L-methionine = 2-methylsulfanyl-N(6)-dimethylallyladenosine(37) in tRNA + (sulfur carrier)-H + 5'-deoxyadenosine + L-methionine + A + S-adenosyl-L-homocysteine + 2 H(+)</text>
        <dbReference type="Rhea" id="RHEA:37067"/>
        <dbReference type="Rhea" id="RHEA-COMP:10375"/>
        <dbReference type="Rhea" id="RHEA-COMP:10376"/>
        <dbReference type="Rhea" id="RHEA-COMP:14737"/>
        <dbReference type="Rhea" id="RHEA-COMP:14739"/>
        <dbReference type="ChEBI" id="CHEBI:13193"/>
        <dbReference type="ChEBI" id="CHEBI:15378"/>
        <dbReference type="ChEBI" id="CHEBI:17319"/>
        <dbReference type="ChEBI" id="CHEBI:17499"/>
        <dbReference type="ChEBI" id="CHEBI:29917"/>
        <dbReference type="ChEBI" id="CHEBI:57844"/>
        <dbReference type="ChEBI" id="CHEBI:57856"/>
        <dbReference type="ChEBI" id="CHEBI:59789"/>
        <dbReference type="ChEBI" id="CHEBI:64428"/>
        <dbReference type="ChEBI" id="CHEBI:74415"/>
        <dbReference type="ChEBI" id="CHEBI:74417"/>
        <dbReference type="EC" id="2.8.4.3"/>
    </reaction>
</comment>
<accession>R4KFK2</accession>
<keyword evidence="8 11" id="KW-0408">Iron</keyword>
<dbReference type="eggNOG" id="COG0621">
    <property type="taxonomic scope" value="Bacteria"/>
</dbReference>
<keyword evidence="2 11" id="KW-0004">4Fe-4S</keyword>
<dbReference type="GO" id="GO:0046872">
    <property type="term" value="F:metal ion binding"/>
    <property type="evidence" value="ECO:0007669"/>
    <property type="project" value="UniProtKB-KW"/>
</dbReference>
<dbReference type="STRING" id="767817.Desgi_1926"/>
<evidence type="ECO:0000259" key="14">
    <source>
        <dbReference type="PROSITE" id="PS51918"/>
    </source>
</evidence>
<dbReference type="SFLD" id="SFLDG01082">
    <property type="entry name" value="B12-binding_domain_containing"/>
    <property type="match status" value="1"/>
</dbReference>
<protein>
    <recommendedName>
        <fullName evidence="10 11">tRNA-2-methylthio-N(6)-dimethylallyladenosine synthase</fullName>
        <ecNumber evidence="10 11">2.8.4.3</ecNumber>
    </recommendedName>
    <alternativeName>
        <fullName evidence="11">(Dimethylallyl)adenosine tRNA methylthiotransferase MiaB</fullName>
    </alternativeName>
    <alternativeName>
        <fullName evidence="11">tRNA-i(6)A37 methylthiotransferase</fullName>
    </alternativeName>
</protein>
<dbReference type="InterPro" id="IPR038135">
    <property type="entry name" value="Methylthiotransferase_N_sf"/>
</dbReference>
<dbReference type="InterPro" id="IPR007197">
    <property type="entry name" value="rSAM"/>
</dbReference>
<dbReference type="InterPro" id="IPR020612">
    <property type="entry name" value="Methylthiotransferase_CS"/>
</dbReference>
<dbReference type="InterPro" id="IPR005839">
    <property type="entry name" value="Methylthiotransferase"/>
</dbReference>
<dbReference type="SFLD" id="SFLDF00273">
    <property type="entry name" value="(dimethylallyl)adenosine_tRNA"/>
    <property type="match status" value="1"/>
</dbReference>
<feature type="binding site" evidence="11">
    <location>
        <position position="172"/>
    </location>
    <ligand>
        <name>[4Fe-4S] cluster</name>
        <dbReference type="ChEBI" id="CHEBI:49883"/>
        <label>2</label>
        <note>4Fe-4S-S-AdoMet</note>
    </ligand>
</feature>
<dbReference type="SFLD" id="SFLDG01061">
    <property type="entry name" value="methylthiotransferase"/>
    <property type="match status" value="1"/>
</dbReference>
<dbReference type="InterPro" id="IPR006638">
    <property type="entry name" value="Elp3/MiaA/NifB-like_rSAM"/>
</dbReference>
<keyword evidence="16" id="KW-1185">Reference proteome</keyword>
<evidence type="ECO:0000256" key="8">
    <source>
        <dbReference type="ARBA" id="ARBA00023004"/>
    </source>
</evidence>
<dbReference type="GO" id="GO:0035597">
    <property type="term" value="F:tRNA-2-methylthio-N(6)-dimethylallyladenosine(37) synthase activity"/>
    <property type="evidence" value="ECO:0007669"/>
    <property type="project" value="UniProtKB-EC"/>
</dbReference>
<evidence type="ECO:0000259" key="13">
    <source>
        <dbReference type="PROSITE" id="PS51449"/>
    </source>
</evidence>
<evidence type="ECO:0000256" key="2">
    <source>
        <dbReference type="ARBA" id="ARBA00022485"/>
    </source>
</evidence>
<dbReference type="HAMAP" id="MF_01864">
    <property type="entry name" value="tRNA_metthiotr_MiaB"/>
    <property type="match status" value="1"/>
</dbReference>
<reference evidence="15 16" key="1">
    <citation type="submission" date="2012-01" db="EMBL/GenBank/DDBJ databases">
        <title>Complete sequence of Desulfotomaculum gibsoniae DSM 7213.</title>
        <authorList>
            <consortium name="US DOE Joint Genome Institute"/>
            <person name="Lucas S."/>
            <person name="Han J."/>
            <person name="Lapidus A."/>
            <person name="Cheng J.-F."/>
            <person name="Goodwin L."/>
            <person name="Pitluck S."/>
            <person name="Peters L."/>
            <person name="Ovchinnikova G."/>
            <person name="Teshima H."/>
            <person name="Detter J.C."/>
            <person name="Han C."/>
            <person name="Tapia R."/>
            <person name="Land M."/>
            <person name="Hauser L."/>
            <person name="Kyrpides N."/>
            <person name="Ivanova N."/>
            <person name="Pagani I."/>
            <person name="Parshina S."/>
            <person name="Plugge C."/>
            <person name="Muyzer G."/>
            <person name="Kuever J."/>
            <person name="Ivanova A."/>
            <person name="Nazina T."/>
            <person name="Klenk H.-P."/>
            <person name="Brambilla E."/>
            <person name="Spring S."/>
            <person name="Stams A.F."/>
            <person name="Woyke T."/>
        </authorList>
    </citation>
    <scope>NUCLEOTIDE SEQUENCE [LARGE SCALE GENOMIC DNA]</scope>
    <source>
        <strain evidence="15 16">DSM 7213</strain>
    </source>
</reference>
<dbReference type="InterPro" id="IPR023404">
    <property type="entry name" value="rSAM_horseshoe"/>
</dbReference>
<dbReference type="InterPro" id="IPR006463">
    <property type="entry name" value="MiaB_methiolase"/>
</dbReference>
<dbReference type="RefSeq" id="WP_015617957.1">
    <property type="nucleotide sequence ID" value="NC_021184.1"/>
</dbReference>
<dbReference type="NCBIfam" id="TIGR01574">
    <property type="entry name" value="miaB-methiolase"/>
    <property type="match status" value="1"/>
</dbReference>
<dbReference type="GO" id="GO:0005829">
    <property type="term" value="C:cytosol"/>
    <property type="evidence" value="ECO:0007669"/>
    <property type="project" value="TreeGrafter"/>
</dbReference>
<evidence type="ECO:0000256" key="6">
    <source>
        <dbReference type="ARBA" id="ARBA00022694"/>
    </source>
</evidence>
<dbReference type="FunFam" id="3.80.30.20:FF:000001">
    <property type="entry name" value="tRNA-2-methylthio-N(6)-dimethylallyladenosine synthase 2"/>
    <property type="match status" value="1"/>
</dbReference>
<feature type="binding site" evidence="11">
    <location>
        <position position="89"/>
    </location>
    <ligand>
        <name>[4Fe-4S] cluster</name>
        <dbReference type="ChEBI" id="CHEBI:49883"/>
        <label>1</label>
    </ligand>
</feature>
<dbReference type="PROSITE" id="PS50926">
    <property type="entry name" value="TRAM"/>
    <property type="match status" value="1"/>
</dbReference>
<dbReference type="Gene3D" id="3.40.50.12160">
    <property type="entry name" value="Methylthiotransferase, N-terminal domain"/>
    <property type="match status" value="1"/>
</dbReference>
<evidence type="ECO:0000256" key="1">
    <source>
        <dbReference type="ARBA" id="ARBA00003234"/>
    </source>
</evidence>
<dbReference type="OrthoDB" id="9805215at2"/>
<dbReference type="PROSITE" id="PS51918">
    <property type="entry name" value="RADICAL_SAM"/>
    <property type="match status" value="1"/>
</dbReference>
<keyword evidence="4 11" id="KW-0808">Transferase</keyword>
<dbReference type="PROSITE" id="PS01278">
    <property type="entry name" value="MTTASE_RADICAL"/>
    <property type="match status" value="1"/>
</dbReference>
<dbReference type="Pfam" id="PF04055">
    <property type="entry name" value="Radical_SAM"/>
    <property type="match status" value="1"/>
</dbReference>
<evidence type="ECO:0000313" key="16">
    <source>
        <dbReference type="Proteomes" id="UP000013520"/>
    </source>
</evidence>
<gene>
    <name evidence="11" type="primary">miaB</name>
    <name evidence="15" type="ORF">Desgi_1926</name>
</gene>
<comment type="cofactor">
    <cofactor evidence="11">
        <name>[4Fe-4S] cluster</name>
        <dbReference type="ChEBI" id="CHEBI:49883"/>
    </cofactor>
    <text evidence="11">Binds 2 [4Fe-4S] clusters. One cluster is coordinated with 3 cysteines and an exchangeable S-adenosyl-L-methionine.</text>
</comment>
<evidence type="ECO:0000256" key="3">
    <source>
        <dbReference type="ARBA" id="ARBA00022490"/>
    </source>
</evidence>